<dbReference type="EMBL" id="JACVFC010000007">
    <property type="protein sequence ID" value="MBC9934969.1"/>
    <property type="molecule type" value="Genomic_DNA"/>
</dbReference>
<dbReference type="InterPro" id="IPR013766">
    <property type="entry name" value="Thioredoxin_domain"/>
</dbReference>
<evidence type="ECO:0000256" key="1">
    <source>
        <dbReference type="ARBA" id="ARBA00023284"/>
    </source>
</evidence>
<dbReference type="RefSeq" id="WP_188092062.1">
    <property type="nucleotide sequence ID" value="NZ_JACVFC010000007.1"/>
</dbReference>
<accession>A0ABR7TWW9</accession>
<proteinExistence type="predicted"/>
<comment type="caution">
    <text evidence="4">The sequence shown here is derived from an EMBL/GenBank/DDBJ whole genome shotgun (WGS) entry which is preliminary data.</text>
</comment>
<dbReference type="InterPro" id="IPR012336">
    <property type="entry name" value="Thioredoxin-like_fold"/>
</dbReference>
<gene>
    <name evidence="4" type="ORF">ICL07_31620</name>
</gene>
<dbReference type="Pfam" id="PF13098">
    <property type="entry name" value="Thioredoxin_2"/>
    <property type="match status" value="1"/>
</dbReference>
<evidence type="ECO:0000313" key="5">
    <source>
        <dbReference type="Proteomes" id="UP000659124"/>
    </source>
</evidence>
<dbReference type="Proteomes" id="UP000659124">
    <property type="component" value="Unassembled WGS sequence"/>
</dbReference>
<sequence length="412" mass="46716">MKKLLLLLTAWLPLATMAQEQGIHFEHALSWKEVKAKAKKEGKFIFMDCFTTWCGPCKMMSREIFPLQVVGEFFNDKFVSVKVQMDKTPQDDEAVKSWYADAAAIAKEYSVMAYPTFLYFSPEGKLVHLVVGGDSATGFIAASAKALKPETQYYTRMETTVKQAGNQPDTLKRLAEEALEVYDGRYSVLFAGRYLKAVPDVFAPEVVRFMDKFTRSSKDPGFAIFRKNPEKINQVMGSHFAENRVQQIIMGEEIYKDMRGGIPPDVKAVTARLQKKYPDLAPMLVQRFQLSEYLRNKAYDQFEKNVQAYVKKYNKQLSPSELNGYARSIGRFGTDTAMLRTALAWSESASKENATPDAATVQAVLWYKLGDAAKAVSMQETAVNMLPAGEEYKYMRESYQKTLDKMKKGEKL</sequence>
<protein>
    <submittedName>
        <fullName evidence="4">DUF255 domain-containing protein</fullName>
    </submittedName>
</protein>
<reference evidence="4 5" key="1">
    <citation type="submission" date="2020-09" db="EMBL/GenBank/DDBJ databases">
        <title>Genome sequences of type strains of Chitinophaga qingshengii and Chitinophaga varians.</title>
        <authorList>
            <person name="Kittiwongwattana C."/>
        </authorList>
    </citation>
    <scope>NUCLEOTIDE SEQUENCE [LARGE SCALE GENOMIC DNA]</scope>
    <source>
        <strain evidence="4 5">JCM 30026</strain>
    </source>
</reference>
<dbReference type="PROSITE" id="PS51352">
    <property type="entry name" value="THIOREDOXIN_2"/>
    <property type="match status" value="1"/>
</dbReference>
<feature type="signal peptide" evidence="2">
    <location>
        <begin position="1"/>
        <end position="18"/>
    </location>
</feature>
<evidence type="ECO:0000259" key="3">
    <source>
        <dbReference type="PROSITE" id="PS51352"/>
    </source>
</evidence>
<dbReference type="InterPro" id="IPR017937">
    <property type="entry name" value="Thioredoxin_CS"/>
</dbReference>
<organism evidence="4 5">
    <name type="scientific">Chitinophaga qingshengii</name>
    <dbReference type="NCBI Taxonomy" id="1569794"/>
    <lineage>
        <taxon>Bacteria</taxon>
        <taxon>Pseudomonadati</taxon>
        <taxon>Bacteroidota</taxon>
        <taxon>Chitinophagia</taxon>
        <taxon>Chitinophagales</taxon>
        <taxon>Chitinophagaceae</taxon>
        <taxon>Chitinophaga</taxon>
    </lineage>
</organism>
<dbReference type="InterPro" id="IPR036249">
    <property type="entry name" value="Thioredoxin-like_sf"/>
</dbReference>
<evidence type="ECO:0000256" key="2">
    <source>
        <dbReference type="SAM" id="SignalP"/>
    </source>
</evidence>
<keyword evidence="2" id="KW-0732">Signal</keyword>
<keyword evidence="5" id="KW-1185">Reference proteome</keyword>
<feature type="domain" description="Thioredoxin" evidence="3">
    <location>
        <begin position="6"/>
        <end position="148"/>
    </location>
</feature>
<name>A0ABR7TWW9_9BACT</name>
<dbReference type="PROSITE" id="PS00194">
    <property type="entry name" value="THIOREDOXIN_1"/>
    <property type="match status" value="1"/>
</dbReference>
<keyword evidence="1" id="KW-0676">Redox-active center</keyword>
<dbReference type="SUPFAM" id="SSF52833">
    <property type="entry name" value="Thioredoxin-like"/>
    <property type="match status" value="1"/>
</dbReference>
<feature type="chain" id="PRO_5045046577" evidence="2">
    <location>
        <begin position="19"/>
        <end position="412"/>
    </location>
</feature>
<dbReference type="Gene3D" id="3.40.30.10">
    <property type="entry name" value="Glutaredoxin"/>
    <property type="match status" value="1"/>
</dbReference>
<evidence type="ECO:0000313" key="4">
    <source>
        <dbReference type="EMBL" id="MBC9934969.1"/>
    </source>
</evidence>
<dbReference type="CDD" id="cd02947">
    <property type="entry name" value="TRX_family"/>
    <property type="match status" value="1"/>
</dbReference>